<dbReference type="Pfam" id="PF13279">
    <property type="entry name" value="4HBT_2"/>
    <property type="match status" value="1"/>
</dbReference>
<dbReference type="GO" id="GO:0016787">
    <property type="term" value="F:hydrolase activity"/>
    <property type="evidence" value="ECO:0007669"/>
    <property type="project" value="UniProtKB-KW"/>
</dbReference>
<evidence type="ECO:0000313" key="2">
    <source>
        <dbReference type="EMBL" id="OBX52209.1"/>
    </source>
</evidence>
<keyword evidence="1" id="KW-0378">Hydrolase</keyword>
<dbReference type="EMBL" id="LZDN01000001">
    <property type="protein sequence ID" value="OBX52209.1"/>
    <property type="molecule type" value="Genomic_DNA"/>
</dbReference>
<proteinExistence type="predicted"/>
<comment type="caution">
    <text evidence="2">The sequence shown here is derived from an EMBL/GenBank/DDBJ whole genome shotgun (WGS) entry which is preliminary data.</text>
</comment>
<dbReference type="CDD" id="cd00586">
    <property type="entry name" value="4HBT"/>
    <property type="match status" value="1"/>
</dbReference>
<accession>A0A1B8PMD4</accession>
<dbReference type="InterPro" id="IPR029069">
    <property type="entry name" value="HotDog_dom_sf"/>
</dbReference>
<gene>
    <name evidence="2" type="ORF">A9Z60_00535</name>
</gene>
<sequence length="151" mass="17105">MNSPTRPIFSNHYKVYINHTDAGGIVYHANHLTFFENCRRDWLTSLGFDGYFFDADGAVDETSRQQGKIHFVVNHADVKYKSPLFVDDNLIVTITDVVKKSASLIITQHIYRDENDFNHAKVATIGVISLVCVTNGKQGIRPCRLPMAFGW</sequence>
<dbReference type="Gene3D" id="3.10.129.10">
    <property type="entry name" value="Hotdog Thioesterase"/>
    <property type="match status" value="1"/>
</dbReference>
<dbReference type="InterPro" id="IPR006684">
    <property type="entry name" value="YbgC/YbaW"/>
</dbReference>
<organism evidence="2 3">
    <name type="scientific">Moraxella nonliquefaciens</name>
    <dbReference type="NCBI Taxonomy" id="478"/>
    <lineage>
        <taxon>Bacteria</taxon>
        <taxon>Pseudomonadati</taxon>
        <taxon>Pseudomonadota</taxon>
        <taxon>Gammaproteobacteria</taxon>
        <taxon>Moraxellales</taxon>
        <taxon>Moraxellaceae</taxon>
        <taxon>Moraxella</taxon>
    </lineage>
</organism>
<name>A0A1B8PMD4_MORNO</name>
<dbReference type="RefSeq" id="WP_066890663.1">
    <property type="nucleotide sequence ID" value="NZ_JAKREH010000001.1"/>
</dbReference>
<evidence type="ECO:0000256" key="1">
    <source>
        <dbReference type="ARBA" id="ARBA00022801"/>
    </source>
</evidence>
<dbReference type="SUPFAM" id="SSF54637">
    <property type="entry name" value="Thioesterase/thiol ester dehydrase-isomerase"/>
    <property type="match status" value="1"/>
</dbReference>
<dbReference type="Proteomes" id="UP000092671">
    <property type="component" value="Unassembled WGS sequence"/>
</dbReference>
<evidence type="ECO:0000313" key="3">
    <source>
        <dbReference type="Proteomes" id="UP000092671"/>
    </source>
</evidence>
<dbReference type="PIRSF" id="PIRSF003230">
    <property type="entry name" value="YbgC"/>
    <property type="match status" value="1"/>
</dbReference>
<dbReference type="OrthoDB" id="9808429at2"/>
<dbReference type="AlphaFoldDB" id="A0A1B8PMD4"/>
<protein>
    <submittedName>
        <fullName evidence="2">Thioesterase</fullName>
    </submittedName>
</protein>
<reference evidence="2 3" key="1">
    <citation type="submission" date="2016-06" db="EMBL/GenBank/DDBJ databases">
        <title>Draft genome of Moraxella nonliquefaciens CCUG 60284.</title>
        <authorList>
            <person name="Salva-Serra F."/>
            <person name="Engstrom-Jakobsson H."/>
            <person name="Thorell K."/>
            <person name="Gonzales-Siles L."/>
            <person name="Karlsson R."/>
            <person name="Boulund F."/>
            <person name="Engstrand L."/>
            <person name="Kristiansson E."/>
            <person name="Moore E."/>
        </authorList>
    </citation>
    <scope>NUCLEOTIDE SEQUENCE [LARGE SCALE GENOMIC DNA]</scope>
    <source>
        <strain evidence="2 3">CCUG 60284</strain>
    </source>
</reference>